<evidence type="ECO:0000259" key="7">
    <source>
        <dbReference type="PROSITE" id="PS50885"/>
    </source>
</evidence>
<comment type="caution">
    <text evidence="8">The sequence shown here is derived from an EMBL/GenBank/DDBJ whole genome shotgun (WGS) entry which is preliminary data.</text>
</comment>
<dbReference type="CDD" id="cd06225">
    <property type="entry name" value="HAMP"/>
    <property type="match status" value="1"/>
</dbReference>
<keyword evidence="3" id="KW-0807">Transducer</keyword>
<keyword evidence="5" id="KW-0812">Transmembrane</keyword>
<dbReference type="EMBL" id="QHLQ01000025">
    <property type="protein sequence ID" value="NIZ63011.1"/>
    <property type="molecule type" value="Genomic_DNA"/>
</dbReference>
<keyword evidence="5" id="KW-1133">Transmembrane helix</keyword>
<evidence type="ECO:0000256" key="2">
    <source>
        <dbReference type="ARBA" id="ARBA00029447"/>
    </source>
</evidence>
<reference evidence="8 9" key="1">
    <citation type="submission" date="2018-05" db="EMBL/GenBank/DDBJ databases">
        <authorList>
            <person name="Zhang Y.-J."/>
        </authorList>
    </citation>
    <scope>NUCLEOTIDE SEQUENCE [LARGE SCALE GENOMIC DNA]</scope>
    <source>
        <strain evidence="8 9">CY04</strain>
    </source>
</reference>
<keyword evidence="1" id="KW-0145">Chemotaxis</keyword>
<feature type="domain" description="Methyl-accepting transducer" evidence="6">
    <location>
        <begin position="329"/>
        <end position="558"/>
    </location>
</feature>
<keyword evidence="5" id="KW-0472">Membrane</keyword>
<evidence type="ECO:0000256" key="1">
    <source>
        <dbReference type="ARBA" id="ARBA00022500"/>
    </source>
</evidence>
<dbReference type="SMART" id="SM00283">
    <property type="entry name" value="MA"/>
    <property type="match status" value="1"/>
</dbReference>
<dbReference type="Pfam" id="PF00015">
    <property type="entry name" value="MCPsignal"/>
    <property type="match status" value="1"/>
</dbReference>
<evidence type="ECO:0000313" key="9">
    <source>
        <dbReference type="Proteomes" id="UP001429564"/>
    </source>
</evidence>
<dbReference type="PROSITE" id="PS50111">
    <property type="entry name" value="CHEMOTAXIS_TRANSDUC_2"/>
    <property type="match status" value="1"/>
</dbReference>
<organism evidence="8 9">
    <name type="scientific">Parasedimentitalea denitrificans</name>
    <dbReference type="NCBI Taxonomy" id="2211118"/>
    <lineage>
        <taxon>Bacteria</taxon>
        <taxon>Pseudomonadati</taxon>
        <taxon>Pseudomonadota</taxon>
        <taxon>Alphaproteobacteria</taxon>
        <taxon>Rhodobacterales</taxon>
        <taxon>Paracoccaceae</taxon>
        <taxon>Parasedimentitalea</taxon>
    </lineage>
</organism>
<feature type="transmembrane region" description="Helical" evidence="5">
    <location>
        <begin position="186"/>
        <end position="207"/>
    </location>
</feature>
<evidence type="ECO:0000256" key="4">
    <source>
        <dbReference type="SAM" id="MobiDB-lite"/>
    </source>
</evidence>
<name>A0ABX0WBG1_9RHOB</name>
<dbReference type="InterPro" id="IPR004089">
    <property type="entry name" value="MCPsignal_dom"/>
</dbReference>
<dbReference type="Proteomes" id="UP001429564">
    <property type="component" value="Unassembled WGS sequence"/>
</dbReference>
<dbReference type="Gene3D" id="1.10.287.950">
    <property type="entry name" value="Methyl-accepting chemotaxis protein"/>
    <property type="match status" value="1"/>
</dbReference>
<gene>
    <name evidence="8" type="ORF">DL239_18765</name>
</gene>
<dbReference type="InterPro" id="IPR051310">
    <property type="entry name" value="MCP_chemotaxis"/>
</dbReference>
<feature type="region of interest" description="Disordered" evidence="4">
    <location>
        <begin position="593"/>
        <end position="624"/>
    </location>
</feature>
<keyword evidence="9" id="KW-1185">Reference proteome</keyword>
<dbReference type="PROSITE" id="PS50885">
    <property type="entry name" value="HAMP"/>
    <property type="match status" value="2"/>
</dbReference>
<dbReference type="Gene3D" id="6.10.340.10">
    <property type="match status" value="1"/>
</dbReference>
<accession>A0ABX0WBG1</accession>
<comment type="similarity">
    <text evidence="2">Belongs to the methyl-accepting chemotaxis (MCP) protein family.</text>
</comment>
<feature type="domain" description="HAMP" evidence="7">
    <location>
        <begin position="272"/>
        <end position="324"/>
    </location>
</feature>
<dbReference type="PANTHER" id="PTHR43531:SF11">
    <property type="entry name" value="METHYL-ACCEPTING CHEMOTAXIS PROTEIN 3"/>
    <property type="match status" value="1"/>
</dbReference>
<dbReference type="PANTHER" id="PTHR43531">
    <property type="entry name" value="PROTEIN ICFG"/>
    <property type="match status" value="1"/>
</dbReference>
<evidence type="ECO:0008006" key="10">
    <source>
        <dbReference type="Google" id="ProtNLM"/>
    </source>
</evidence>
<feature type="domain" description="HAMP" evidence="7">
    <location>
        <begin position="205"/>
        <end position="258"/>
    </location>
</feature>
<evidence type="ECO:0000313" key="8">
    <source>
        <dbReference type="EMBL" id="NIZ63011.1"/>
    </source>
</evidence>
<dbReference type="SUPFAM" id="SSF158472">
    <property type="entry name" value="HAMP domain-like"/>
    <property type="match status" value="1"/>
</dbReference>
<evidence type="ECO:0000256" key="3">
    <source>
        <dbReference type="PROSITE-ProRule" id="PRU00284"/>
    </source>
</evidence>
<sequence length="624" mass="66165">MRGDVLTAREASAEALTLVINETVQKLSVAAQESSRSNRETVQSLLDNEVGLLNQLLEINTQINSLQVAALRVVSADEVVQVQIAAEPLTKAAAALETFINFKEGALTEDINGIVAQANNETGLAASRIATIQAQAKTIEVSNAAALAVSEISDRSAKLSGESQAAISDMAQAVTKDVSVAERQMYMLLGVSGAVLVFSLLLTKLLITRPLAKISETTEHLAEGDLSPVSGFDRASDEIYRIARALSIFRNGLVEKEEMSKSVEAERQARQDEQTAAVSAIGDGLERLSKGDLTVRIDEDMSEGYAKLRDDFNQTLESLKTTVFEVVGSSESIRNGSTEISQASDDLSRRTESQAATLEQTAAALEEMTASVTSAAEGARSVEEIVNEAKQQAEESGEVVQSAVSAMTEIEGSARHISQIISVIDDIAFQTNLLALNAGVEAARAGDAGRGFAVVASEVRILAQRSSDAATEIKNLIDDSTKQVDRGVVLVGKAGEALSTIVERVGNISQLVSEMAVGSADQSTGLAEINIGMSQLDQVTQQNAAMVEEATAASHILHSDAAKLSTLVSHFRIEEASSETSFNAFNDFSSSSLPTSDLNSDWPNEAPPSQPVNVANGGEMWEDF</sequence>
<dbReference type="InterPro" id="IPR003660">
    <property type="entry name" value="HAMP_dom"/>
</dbReference>
<dbReference type="CDD" id="cd11386">
    <property type="entry name" value="MCP_signal"/>
    <property type="match status" value="1"/>
</dbReference>
<proteinExistence type="inferred from homology"/>
<protein>
    <recommendedName>
        <fullName evidence="10">Methyl-accepting chemotaxis protein</fullName>
    </recommendedName>
</protein>
<evidence type="ECO:0000259" key="6">
    <source>
        <dbReference type="PROSITE" id="PS50111"/>
    </source>
</evidence>
<evidence type="ECO:0000256" key="5">
    <source>
        <dbReference type="SAM" id="Phobius"/>
    </source>
</evidence>
<dbReference type="SUPFAM" id="SSF58104">
    <property type="entry name" value="Methyl-accepting chemotaxis protein (MCP) signaling domain"/>
    <property type="match status" value="1"/>
</dbReference>
<dbReference type="SMART" id="SM00304">
    <property type="entry name" value="HAMP"/>
    <property type="match status" value="2"/>
</dbReference>
<dbReference type="Pfam" id="PF00672">
    <property type="entry name" value="HAMP"/>
    <property type="match status" value="1"/>
</dbReference>